<comment type="caution">
    <text evidence="2">The sequence shown here is derived from an EMBL/GenBank/DDBJ whole genome shotgun (WGS) entry which is preliminary data.</text>
</comment>
<dbReference type="InterPro" id="IPR036291">
    <property type="entry name" value="NAD(P)-bd_dom_sf"/>
</dbReference>
<accession>A0A9P6I0P5</accession>
<dbReference type="InterPro" id="IPR020843">
    <property type="entry name" value="ER"/>
</dbReference>
<dbReference type="OrthoDB" id="203908at2759"/>
<sequence length="341" mass="37199">MATNTTIRKALITEFGDASKVQIVQEAITAPPANHVQVETIYSGFSGADINMRKGVYPMQRPAPLTPGYSLVGTVKTNGPGASKFYPGDTVACMTMYDAEAELVNLPEKYLIRVPNGLDLQQATALILDWSTAYAMVFETAKVTKGQRVFVHGVSGAVGYALMKLCQLQGAEVYGTASERNHKAVQAEGGNPFVYTNKDWIEAMKKMGGADAVFDPLGFESWDESFKILSKSGILVGYGGNLNSLSDNAQPRSTVMPTVKLLARGMVPFCPKRTWFYYITRDDATFEPNLKALFELLGEGKITVPIKKVWELEDIQEAHRQWANGTGVGSLLVRVSGDAKH</sequence>
<dbReference type="InterPro" id="IPR011032">
    <property type="entry name" value="GroES-like_sf"/>
</dbReference>
<keyword evidence="3" id="KW-1185">Reference proteome</keyword>
<dbReference type="InterPro" id="IPR051397">
    <property type="entry name" value="Zn-ADH-like_protein"/>
</dbReference>
<dbReference type="CDD" id="cd08273">
    <property type="entry name" value="MDR8"/>
    <property type="match status" value="1"/>
</dbReference>
<gene>
    <name evidence="2" type="ORF">CkaCkLH20_08658</name>
</gene>
<dbReference type="Pfam" id="PF13602">
    <property type="entry name" value="ADH_zinc_N_2"/>
    <property type="match status" value="1"/>
</dbReference>
<dbReference type="InterPro" id="IPR013154">
    <property type="entry name" value="ADH-like_N"/>
</dbReference>
<reference evidence="2" key="2">
    <citation type="submission" date="2020-11" db="EMBL/GenBank/DDBJ databases">
        <title>Whole genome sequencing of Colletotrichum sp.</title>
        <authorList>
            <person name="Li H."/>
        </authorList>
    </citation>
    <scope>NUCLEOTIDE SEQUENCE</scope>
    <source>
        <strain evidence="2">CkLH20</strain>
    </source>
</reference>
<reference evidence="2" key="1">
    <citation type="submission" date="2020-03" db="EMBL/GenBank/DDBJ databases">
        <authorList>
            <person name="He L."/>
        </authorList>
    </citation>
    <scope>NUCLEOTIDE SEQUENCE</scope>
    <source>
        <strain evidence="2">CkLH20</strain>
    </source>
</reference>
<dbReference type="Pfam" id="PF08240">
    <property type="entry name" value="ADH_N"/>
    <property type="match status" value="1"/>
</dbReference>
<protein>
    <submittedName>
        <fullName evidence="2">Zinc-binding dehydrogenase</fullName>
    </submittedName>
</protein>
<proteinExistence type="predicted"/>
<organism evidence="2 3">
    <name type="scientific">Colletotrichum karsti</name>
    <dbReference type="NCBI Taxonomy" id="1095194"/>
    <lineage>
        <taxon>Eukaryota</taxon>
        <taxon>Fungi</taxon>
        <taxon>Dikarya</taxon>
        <taxon>Ascomycota</taxon>
        <taxon>Pezizomycotina</taxon>
        <taxon>Sordariomycetes</taxon>
        <taxon>Hypocreomycetidae</taxon>
        <taxon>Glomerellales</taxon>
        <taxon>Glomerellaceae</taxon>
        <taxon>Colletotrichum</taxon>
        <taxon>Colletotrichum boninense species complex</taxon>
    </lineage>
</organism>
<name>A0A9P6I0P5_9PEZI</name>
<dbReference type="Proteomes" id="UP000781932">
    <property type="component" value="Unassembled WGS sequence"/>
</dbReference>
<feature type="domain" description="Enoyl reductase (ER)" evidence="1">
    <location>
        <begin position="16"/>
        <end position="333"/>
    </location>
</feature>
<dbReference type="SMART" id="SM00829">
    <property type="entry name" value="PKS_ER"/>
    <property type="match status" value="1"/>
</dbReference>
<evidence type="ECO:0000259" key="1">
    <source>
        <dbReference type="SMART" id="SM00829"/>
    </source>
</evidence>
<dbReference type="GO" id="GO:0016491">
    <property type="term" value="F:oxidoreductase activity"/>
    <property type="evidence" value="ECO:0007669"/>
    <property type="project" value="InterPro"/>
</dbReference>
<dbReference type="AlphaFoldDB" id="A0A9P6I0P5"/>
<dbReference type="SUPFAM" id="SSF51735">
    <property type="entry name" value="NAD(P)-binding Rossmann-fold domains"/>
    <property type="match status" value="1"/>
</dbReference>
<dbReference type="Gene3D" id="3.90.180.10">
    <property type="entry name" value="Medium-chain alcohol dehydrogenases, catalytic domain"/>
    <property type="match status" value="1"/>
</dbReference>
<dbReference type="PANTHER" id="PTHR43677">
    <property type="entry name" value="SHORT-CHAIN DEHYDROGENASE/REDUCTASE"/>
    <property type="match status" value="1"/>
</dbReference>
<dbReference type="GO" id="GO:0005739">
    <property type="term" value="C:mitochondrion"/>
    <property type="evidence" value="ECO:0007669"/>
    <property type="project" value="TreeGrafter"/>
</dbReference>
<dbReference type="EMBL" id="JAATWM020000029">
    <property type="protein sequence ID" value="KAF9873924.1"/>
    <property type="molecule type" value="Genomic_DNA"/>
</dbReference>
<dbReference type="RefSeq" id="XP_038743385.1">
    <property type="nucleotide sequence ID" value="XM_038891373.1"/>
</dbReference>
<dbReference type="SUPFAM" id="SSF50129">
    <property type="entry name" value="GroES-like"/>
    <property type="match status" value="1"/>
</dbReference>
<dbReference type="GeneID" id="62164447"/>
<dbReference type="PANTHER" id="PTHR43677:SF4">
    <property type="entry name" value="QUINONE OXIDOREDUCTASE-LIKE PROTEIN 2"/>
    <property type="match status" value="1"/>
</dbReference>
<dbReference type="Gene3D" id="3.40.50.720">
    <property type="entry name" value="NAD(P)-binding Rossmann-like Domain"/>
    <property type="match status" value="1"/>
</dbReference>
<evidence type="ECO:0000313" key="2">
    <source>
        <dbReference type="EMBL" id="KAF9873924.1"/>
    </source>
</evidence>
<evidence type="ECO:0000313" key="3">
    <source>
        <dbReference type="Proteomes" id="UP000781932"/>
    </source>
</evidence>